<name>A0A1L8RKK5_9ENTE</name>
<evidence type="ECO:0000256" key="3">
    <source>
        <dbReference type="ARBA" id="ARBA00023163"/>
    </source>
</evidence>
<keyword evidence="6" id="KW-1185">Reference proteome</keyword>
<organism evidence="5 6">
    <name type="scientific">Enterococcus canis</name>
    <dbReference type="NCBI Taxonomy" id="214095"/>
    <lineage>
        <taxon>Bacteria</taxon>
        <taxon>Bacillati</taxon>
        <taxon>Bacillota</taxon>
        <taxon>Bacilli</taxon>
        <taxon>Lactobacillales</taxon>
        <taxon>Enterococcaceae</taxon>
        <taxon>Enterococcus</taxon>
    </lineage>
</organism>
<dbReference type="GO" id="GO:0003700">
    <property type="term" value="F:DNA-binding transcription factor activity"/>
    <property type="evidence" value="ECO:0007669"/>
    <property type="project" value="TreeGrafter"/>
</dbReference>
<dbReference type="Gene3D" id="3.40.50.2300">
    <property type="match status" value="2"/>
</dbReference>
<dbReference type="CDD" id="cd06286">
    <property type="entry name" value="PBP1_CcpB-like"/>
    <property type="match status" value="1"/>
</dbReference>
<sequence length="312" mass="35280">MKKMANIRDIARLTGYSVSTVSRVINQHPYVSEEKRQHILRVMKELNYIPNSTARQLSYGKTKNIGVIIPFTNHPYFDQLLSGITKAAFESQYKVTLLPTNYDSAIETDYLDQFAAKEFDGLIITSRANAFEKILSYQQYGPIIFCEDLDEENIGCVFIDRERSIREGLLYLRDQGCQKIGVTLGRSGKLSKNSKITVRLCQELLPNFQAEDILWDCLDFADGQRAGNYFANKGVDGIFTNGDGVAAGIVDTLEEAAPLLVGRDNLIISKFLNITTIDHHLPLCGEYAFKLFITNSQEHLRVPYTFIKRNAL</sequence>
<keyword evidence="2" id="KW-0238">DNA-binding</keyword>
<accession>A0A1L8RKK5</accession>
<dbReference type="PANTHER" id="PTHR30146">
    <property type="entry name" value="LACI-RELATED TRANSCRIPTIONAL REPRESSOR"/>
    <property type="match status" value="1"/>
</dbReference>
<dbReference type="InterPro" id="IPR010982">
    <property type="entry name" value="Lambda_DNA-bd_dom_sf"/>
</dbReference>
<keyword evidence="3" id="KW-0804">Transcription</keyword>
<dbReference type="EMBL" id="JXKH01000001">
    <property type="protein sequence ID" value="OJG20268.1"/>
    <property type="molecule type" value="Genomic_DNA"/>
</dbReference>
<dbReference type="Pfam" id="PF00356">
    <property type="entry name" value="LacI"/>
    <property type="match status" value="1"/>
</dbReference>
<dbReference type="InterPro" id="IPR000843">
    <property type="entry name" value="HTH_LacI"/>
</dbReference>
<dbReference type="InterPro" id="IPR028082">
    <property type="entry name" value="Peripla_BP_I"/>
</dbReference>
<evidence type="ECO:0000313" key="6">
    <source>
        <dbReference type="Proteomes" id="UP000181884"/>
    </source>
</evidence>
<evidence type="ECO:0000256" key="1">
    <source>
        <dbReference type="ARBA" id="ARBA00023015"/>
    </source>
</evidence>
<dbReference type="SMART" id="SM00354">
    <property type="entry name" value="HTH_LACI"/>
    <property type="match status" value="1"/>
</dbReference>
<dbReference type="Proteomes" id="UP000181884">
    <property type="component" value="Unassembled WGS sequence"/>
</dbReference>
<dbReference type="PANTHER" id="PTHR30146:SF105">
    <property type="entry name" value="CATABOLITE CONTROL PROTEIN B"/>
    <property type="match status" value="1"/>
</dbReference>
<proteinExistence type="predicted"/>
<dbReference type="InterPro" id="IPR001761">
    <property type="entry name" value="Peripla_BP/Lac1_sug-bd_dom"/>
</dbReference>
<feature type="domain" description="HTH lacI-type" evidence="4">
    <location>
        <begin position="5"/>
        <end position="59"/>
    </location>
</feature>
<evidence type="ECO:0000259" key="4">
    <source>
        <dbReference type="PROSITE" id="PS50932"/>
    </source>
</evidence>
<dbReference type="AlphaFoldDB" id="A0A1L8RKK5"/>
<evidence type="ECO:0000256" key="2">
    <source>
        <dbReference type="ARBA" id="ARBA00023125"/>
    </source>
</evidence>
<protein>
    <submittedName>
        <fullName evidence="5">LacI family transcriptional regulator</fullName>
    </submittedName>
</protein>
<dbReference type="PROSITE" id="PS50932">
    <property type="entry name" value="HTH_LACI_2"/>
    <property type="match status" value="1"/>
</dbReference>
<reference evidence="5 6" key="1">
    <citation type="submission" date="2014-12" db="EMBL/GenBank/DDBJ databases">
        <title>Draft genome sequences of 29 type strains of Enterococci.</title>
        <authorList>
            <person name="Zhong Z."/>
            <person name="Sun Z."/>
            <person name="Liu W."/>
            <person name="Zhang W."/>
            <person name="Zhang H."/>
        </authorList>
    </citation>
    <scope>NUCLEOTIDE SEQUENCE [LARGE SCALE GENOMIC DNA]</scope>
    <source>
        <strain evidence="5 6">DSM 17029</strain>
    </source>
</reference>
<dbReference type="SUPFAM" id="SSF53822">
    <property type="entry name" value="Periplasmic binding protein-like I"/>
    <property type="match status" value="1"/>
</dbReference>
<dbReference type="Gene3D" id="1.10.260.40">
    <property type="entry name" value="lambda repressor-like DNA-binding domains"/>
    <property type="match status" value="1"/>
</dbReference>
<evidence type="ECO:0000313" key="5">
    <source>
        <dbReference type="EMBL" id="OJG20268.1"/>
    </source>
</evidence>
<comment type="caution">
    <text evidence="5">The sequence shown here is derived from an EMBL/GenBank/DDBJ whole genome shotgun (WGS) entry which is preliminary data.</text>
</comment>
<dbReference type="STRING" id="214095.RU97_GL000501"/>
<dbReference type="Pfam" id="PF00532">
    <property type="entry name" value="Peripla_BP_1"/>
    <property type="match status" value="1"/>
</dbReference>
<gene>
    <name evidence="5" type="ORF">RU97_GL000501</name>
</gene>
<keyword evidence="1" id="KW-0805">Transcription regulation</keyword>
<dbReference type="SUPFAM" id="SSF47413">
    <property type="entry name" value="lambda repressor-like DNA-binding domains"/>
    <property type="match status" value="1"/>
</dbReference>
<dbReference type="GO" id="GO:0000976">
    <property type="term" value="F:transcription cis-regulatory region binding"/>
    <property type="evidence" value="ECO:0007669"/>
    <property type="project" value="TreeGrafter"/>
</dbReference>
<dbReference type="CDD" id="cd01392">
    <property type="entry name" value="HTH_LacI"/>
    <property type="match status" value="1"/>
</dbReference>